<dbReference type="InterPro" id="IPR055135">
    <property type="entry name" value="PRMT_dom"/>
</dbReference>
<evidence type="ECO:0000256" key="12">
    <source>
        <dbReference type="PROSITE-ProRule" id="PRU01015"/>
    </source>
</evidence>
<evidence type="ECO:0000256" key="2">
    <source>
        <dbReference type="ARBA" id="ARBA00011925"/>
    </source>
</evidence>
<dbReference type="PANTHER" id="PTHR11006">
    <property type="entry name" value="PROTEIN ARGININE N-METHYLTRANSFERASE"/>
    <property type="match status" value="1"/>
</dbReference>
<protein>
    <recommendedName>
        <fullName evidence="2">type I protein arginine methyltransferase</fullName>
        <ecNumber evidence="2">2.1.1.319</ecNumber>
    </recommendedName>
</protein>
<proteinExistence type="predicted"/>
<keyword evidence="3" id="KW-0963">Cytoplasm</keyword>
<evidence type="ECO:0000256" key="13">
    <source>
        <dbReference type="SAM" id="MobiDB-lite"/>
    </source>
</evidence>
<evidence type="ECO:0000259" key="16">
    <source>
        <dbReference type="Pfam" id="PF22528"/>
    </source>
</evidence>
<dbReference type="OrthoDB" id="7848332at2759"/>
<organism evidence="17 18">
    <name type="scientific">Viridothelium virens</name>
    <name type="common">Speckled blister lichen</name>
    <name type="synonym">Trypethelium virens</name>
    <dbReference type="NCBI Taxonomy" id="1048519"/>
    <lineage>
        <taxon>Eukaryota</taxon>
        <taxon>Fungi</taxon>
        <taxon>Dikarya</taxon>
        <taxon>Ascomycota</taxon>
        <taxon>Pezizomycotina</taxon>
        <taxon>Dothideomycetes</taxon>
        <taxon>Dothideomycetes incertae sedis</taxon>
        <taxon>Trypetheliales</taxon>
        <taxon>Trypetheliaceae</taxon>
        <taxon>Viridothelium</taxon>
    </lineage>
</organism>
<keyword evidence="7" id="KW-0479">Metal-binding</keyword>
<evidence type="ECO:0000256" key="11">
    <source>
        <dbReference type="ARBA" id="ARBA00049303"/>
    </source>
</evidence>
<evidence type="ECO:0000256" key="6">
    <source>
        <dbReference type="ARBA" id="ARBA00022691"/>
    </source>
</evidence>
<accession>A0A6A6GS79</accession>
<sequence>MLQHCKAKHDFDLLEIVKDLGLDFYGMIKLVNFIRSQVGDGIAKPEINSKEVFSDDKFLQPILEDDALLFCLDEITIDESSRDEPPILNGESITHDQSTKIQTLEAELSTLKSQFADYRLAVEKTLDDRWNAPTTHPSSSTSIPENPRPSKDPDAFYFESYAYNTIHQTMLQDSVRTDAYRDFIYTNKHLFAGKTVLDLGCGTGILSLFCFRAGAARVLAVDNSDIIDRARAIVHANGVGGVVSCLRGRIEEVVLPVQKVDVIVSEWMGYCLLYEAMLDSVLWARDRYLKDGGLMVPSQCTLRVAPVADPEWVGANVTFWRDVYGFEMGEMMEGVHEDVVVRRVEPEVVVGRSQAFKLLELRTIRKEDLTFMENFEVELDRDIDALDGWAIWFDTFFLTSPYEAIDGEARAEKWGSRVDGSNAFTTGPDGRETHWQSGFMAIDHVRSPGQPLQKGQKINGSVEYRRRKDNERELEIEMAWEAVGSSEKGSQCFIMR</sequence>
<feature type="domain" description="Protein arginine N-methyltransferase 3-like C2H2 zinc finger" evidence="15">
    <location>
        <begin position="16"/>
        <end position="61"/>
    </location>
</feature>
<feature type="compositionally biased region" description="Low complexity" evidence="13">
    <location>
        <begin position="133"/>
        <end position="144"/>
    </location>
</feature>
<feature type="domain" description="Protein arginine N-methyltransferase" evidence="16">
    <location>
        <begin position="300"/>
        <end position="482"/>
    </location>
</feature>
<dbReference type="Pfam" id="PF22528">
    <property type="entry name" value="PRMT_C"/>
    <property type="match status" value="1"/>
</dbReference>
<dbReference type="EC" id="2.1.1.319" evidence="2"/>
<evidence type="ECO:0000256" key="10">
    <source>
        <dbReference type="ARBA" id="ARBA00047384"/>
    </source>
</evidence>
<dbReference type="SUPFAM" id="SSF57667">
    <property type="entry name" value="beta-beta-alpha zinc fingers"/>
    <property type="match status" value="1"/>
</dbReference>
<evidence type="ECO:0000256" key="8">
    <source>
        <dbReference type="ARBA" id="ARBA00022771"/>
    </source>
</evidence>
<dbReference type="GO" id="GO:0005634">
    <property type="term" value="C:nucleus"/>
    <property type="evidence" value="ECO:0007669"/>
    <property type="project" value="TreeGrafter"/>
</dbReference>
<evidence type="ECO:0000313" key="17">
    <source>
        <dbReference type="EMBL" id="KAF2228624.1"/>
    </source>
</evidence>
<keyword evidence="4 12" id="KW-0489">Methyltransferase</keyword>
<gene>
    <name evidence="17" type="ORF">EV356DRAFT_497910</name>
</gene>
<dbReference type="GO" id="GO:0005829">
    <property type="term" value="C:cytosol"/>
    <property type="evidence" value="ECO:0007669"/>
    <property type="project" value="UniProtKB-SubCell"/>
</dbReference>
<dbReference type="FunFam" id="2.70.160.11:FF:000016">
    <property type="entry name" value="Protein arginine methyltransferase RmtB"/>
    <property type="match status" value="1"/>
</dbReference>
<dbReference type="InterPro" id="IPR041698">
    <property type="entry name" value="Methyltransf_25"/>
</dbReference>
<comment type="catalytic activity">
    <reaction evidence="10">
        <text>L-arginyl-[protein] + 2 S-adenosyl-L-methionine = N(omega),N(omega)-dimethyl-L-arginyl-[protein] + 2 S-adenosyl-L-homocysteine + 2 H(+)</text>
        <dbReference type="Rhea" id="RHEA:48096"/>
        <dbReference type="Rhea" id="RHEA-COMP:10532"/>
        <dbReference type="Rhea" id="RHEA-COMP:11991"/>
        <dbReference type="ChEBI" id="CHEBI:15378"/>
        <dbReference type="ChEBI" id="CHEBI:29965"/>
        <dbReference type="ChEBI" id="CHEBI:57856"/>
        <dbReference type="ChEBI" id="CHEBI:59789"/>
        <dbReference type="ChEBI" id="CHEBI:61897"/>
        <dbReference type="EC" id="2.1.1.319"/>
    </reaction>
    <physiologicalReaction direction="left-to-right" evidence="10">
        <dbReference type="Rhea" id="RHEA:48097"/>
    </physiologicalReaction>
</comment>
<dbReference type="Proteomes" id="UP000800092">
    <property type="component" value="Unassembled WGS sequence"/>
</dbReference>
<dbReference type="FunFam" id="3.40.50.150:FF:000003">
    <property type="entry name" value="Blast:Protein arginine N-methyltransferase 1"/>
    <property type="match status" value="1"/>
</dbReference>
<keyword evidence="8" id="KW-0863">Zinc-finger</keyword>
<evidence type="ECO:0000256" key="1">
    <source>
        <dbReference type="ARBA" id="ARBA00004514"/>
    </source>
</evidence>
<keyword evidence="5 12" id="KW-0808">Transferase</keyword>
<evidence type="ECO:0000256" key="3">
    <source>
        <dbReference type="ARBA" id="ARBA00022490"/>
    </source>
</evidence>
<keyword evidence="18" id="KW-1185">Reference proteome</keyword>
<evidence type="ECO:0000313" key="18">
    <source>
        <dbReference type="Proteomes" id="UP000800092"/>
    </source>
</evidence>
<dbReference type="GO" id="GO:0032259">
    <property type="term" value="P:methylation"/>
    <property type="evidence" value="ECO:0007669"/>
    <property type="project" value="UniProtKB-KW"/>
</dbReference>
<dbReference type="InterPro" id="IPR049482">
    <property type="entry name" value="ANM3-like_C2H2_Zf"/>
</dbReference>
<evidence type="ECO:0000259" key="14">
    <source>
        <dbReference type="Pfam" id="PF13649"/>
    </source>
</evidence>
<dbReference type="PROSITE" id="PS51678">
    <property type="entry name" value="SAM_MT_PRMT"/>
    <property type="match status" value="1"/>
</dbReference>
<dbReference type="InterPro" id="IPR025799">
    <property type="entry name" value="Arg_MeTrfase"/>
</dbReference>
<dbReference type="Gene3D" id="2.70.160.11">
    <property type="entry name" value="Hnrnp arginine n-methyltransferase1"/>
    <property type="match status" value="1"/>
</dbReference>
<evidence type="ECO:0000256" key="4">
    <source>
        <dbReference type="ARBA" id="ARBA00022603"/>
    </source>
</evidence>
<evidence type="ECO:0000259" key="15">
    <source>
        <dbReference type="Pfam" id="PF21137"/>
    </source>
</evidence>
<keyword evidence="6 12" id="KW-0949">S-adenosyl-L-methionine</keyword>
<dbReference type="AlphaFoldDB" id="A0A6A6GS79"/>
<evidence type="ECO:0000256" key="7">
    <source>
        <dbReference type="ARBA" id="ARBA00022723"/>
    </source>
</evidence>
<dbReference type="CDD" id="cd02440">
    <property type="entry name" value="AdoMet_MTases"/>
    <property type="match status" value="1"/>
</dbReference>
<feature type="region of interest" description="Disordered" evidence="13">
    <location>
        <begin position="129"/>
        <end position="150"/>
    </location>
</feature>
<dbReference type="GO" id="GO:0008270">
    <property type="term" value="F:zinc ion binding"/>
    <property type="evidence" value="ECO:0007669"/>
    <property type="project" value="UniProtKB-KW"/>
</dbReference>
<dbReference type="GO" id="GO:0035242">
    <property type="term" value="F:protein-arginine omega-N asymmetric methyltransferase activity"/>
    <property type="evidence" value="ECO:0007669"/>
    <property type="project" value="UniProtKB-EC"/>
</dbReference>
<comment type="subcellular location">
    <subcellularLocation>
        <location evidence="1">Cytoplasm</location>
        <location evidence="1">Cytosol</location>
    </subcellularLocation>
</comment>
<dbReference type="PANTHER" id="PTHR11006:SF116">
    <property type="entry name" value="PROTEIN METHYLTRANSFERASE"/>
    <property type="match status" value="1"/>
</dbReference>
<feature type="domain" description="Methyltransferase" evidence="14">
    <location>
        <begin position="196"/>
        <end position="293"/>
    </location>
</feature>
<evidence type="ECO:0000256" key="5">
    <source>
        <dbReference type="ARBA" id="ARBA00022679"/>
    </source>
</evidence>
<dbReference type="GO" id="GO:0042054">
    <property type="term" value="F:histone methyltransferase activity"/>
    <property type="evidence" value="ECO:0007669"/>
    <property type="project" value="TreeGrafter"/>
</dbReference>
<keyword evidence="9" id="KW-0862">Zinc</keyword>
<dbReference type="Gene3D" id="3.40.50.150">
    <property type="entry name" value="Vaccinia Virus protein VP39"/>
    <property type="match status" value="1"/>
</dbReference>
<reference evidence="17" key="1">
    <citation type="journal article" date="2020" name="Stud. Mycol.">
        <title>101 Dothideomycetes genomes: a test case for predicting lifestyles and emergence of pathogens.</title>
        <authorList>
            <person name="Haridas S."/>
            <person name="Albert R."/>
            <person name="Binder M."/>
            <person name="Bloem J."/>
            <person name="Labutti K."/>
            <person name="Salamov A."/>
            <person name="Andreopoulos B."/>
            <person name="Baker S."/>
            <person name="Barry K."/>
            <person name="Bills G."/>
            <person name="Bluhm B."/>
            <person name="Cannon C."/>
            <person name="Castanera R."/>
            <person name="Culley D."/>
            <person name="Daum C."/>
            <person name="Ezra D."/>
            <person name="Gonzalez J."/>
            <person name="Henrissat B."/>
            <person name="Kuo A."/>
            <person name="Liang C."/>
            <person name="Lipzen A."/>
            <person name="Lutzoni F."/>
            <person name="Magnuson J."/>
            <person name="Mondo S."/>
            <person name="Nolan M."/>
            <person name="Ohm R."/>
            <person name="Pangilinan J."/>
            <person name="Park H.-J."/>
            <person name="Ramirez L."/>
            <person name="Alfaro M."/>
            <person name="Sun H."/>
            <person name="Tritt A."/>
            <person name="Yoshinaga Y."/>
            <person name="Zwiers L.-H."/>
            <person name="Turgeon B."/>
            <person name="Goodwin S."/>
            <person name="Spatafora J."/>
            <person name="Crous P."/>
            <person name="Grigoriev I."/>
        </authorList>
    </citation>
    <scope>NUCLEOTIDE SEQUENCE</scope>
    <source>
        <strain evidence="17">Tuck. ex Michener</strain>
    </source>
</reference>
<name>A0A6A6GS79_VIRVR</name>
<dbReference type="Pfam" id="PF21137">
    <property type="entry name" value="ANM3_C2H2_Zf"/>
    <property type="match status" value="1"/>
</dbReference>
<comment type="catalytic activity">
    <reaction evidence="11">
        <text>L-arginyl-[protein] + S-adenosyl-L-methionine = N(omega)-methyl-L-arginyl-[protein] + S-adenosyl-L-homocysteine + H(+)</text>
        <dbReference type="Rhea" id="RHEA:48100"/>
        <dbReference type="Rhea" id="RHEA-COMP:10532"/>
        <dbReference type="Rhea" id="RHEA-COMP:11990"/>
        <dbReference type="ChEBI" id="CHEBI:15378"/>
        <dbReference type="ChEBI" id="CHEBI:29965"/>
        <dbReference type="ChEBI" id="CHEBI:57856"/>
        <dbReference type="ChEBI" id="CHEBI:59789"/>
        <dbReference type="ChEBI" id="CHEBI:65280"/>
    </reaction>
    <physiologicalReaction direction="left-to-right" evidence="11">
        <dbReference type="Rhea" id="RHEA:48101"/>
    </physiologicalReaction>
</comment>
<dbReference type="Pfam" id="PF13649">
    <property type="entry name" value="Methyltransf_25"/>
    <property type="match status" value="1"/>
</dbReference>
<dbReference type="InterPro" id="IPR036236">
    <property type="entry name" value="Znf_C2H2_sf"/>
</dbReference>
<dbReference type="EMBL" id="ML991905">
    <property type="protein sequence ID" value="KAF2228624.1"/>
    <property type="molecule type" value="Genomic_DNA"/>
</dbReference>
<dbReference type="SUPFAM" id="SSF53335">
    <property type="entry name" value="S-adenosyl-L-methionine-dependent methyltransferases"/>
    <property type="match status" value="1"/>
</dbReference>
<dbReference type="InterPro" id="IPR029063">
    <property type="entry name" value="SAM-dependent_MTases_sf"/>
</dbReference>
<evidence type="ECO:0000256" key="9">
    <source>
        <dbReference type="ARBA" id="ARBA00022833"/>
    </source>
</evidence>